<feature type="non-terminal residue" evidence="3">
    <location>
        <position position="1"/>
    </location>
</feature>
<keyword evidence="4" id="KW-1185">Reference proteome</keyword>
<evidence type="ECO:0000313" key="3">
    <source>
        <dbReference type="EMBL" id="CAI7992067.1"/>
    </source>
</evidence>
<gene>
    <name evidence="3" type="ORF">GBAR_LOCUS915</name>
</gene>
<feature type="compositionally biased region" description="Polar residues" evidence="2">
    <location>
        <begin position="322"/>
        <end position="350"/>
    </location>
</feature>
<dbReference type="Gene3D" id="1.25.40.10">
    <property type="entry name" value="Tetratricopeptide repeat domain"/>
    <property type="match status" value="1"/>
</dbReference>
<organism evidence="3 4">
    <name type="scientific">Geodia barretti</name>
    <name type="common">Barrett's horny sponge</name>
    <dbReference type="NCBI Taxonomy" id="519541"/>
    <lineage>
        <taxon>Eukaryota</taxon>
        <taxon>Metazoa</taxon>
        <taxon>Porifera</taxon>
        <taxon>Demospongiae</taxon>
        <taxon>Heteroscleromorpha</taxon>
        <taxon>Tetractinellida</taxon>
        <taxon>Astrophorina</taxon>
        <taxon>Geodiidae</taxon>
        <taxon>Geodia</taxon>
    </lineage>
</organism>
<dbReference type="NCBIfam" id="TIGR00756">
    <property type="entry name" value="PPR"/>
    <property type="match status" value="1"/>
</dbReference>
<feature type="compositionally biased region" description="Basic and acidic residues" evidence="2">
    <location>
        <begin position="311"/>
        <end position="321"/>
    </location>
</feature>
<dbReference type="EMBL" id="CASHTH010000136">
    <property type="protein sequence ID" value="CAI7992067.1"/>
    <property type="molecule type" value="Genomic_DNA"/>
</dbReference>
<accession>A0AA35W439</accession>
<feature type="region of interest" description="Disordered" evidence="2">
    <location>
        <begin position="248"/>
        <end position="285"/>
    </location>
</feature>
<feature type="repeat" description="PPR" evidence="1">
    <location>
        <begin position="138"/>
        <end position="172"/>
    </location>
</feature>
<dbReference type="Pfam" id="PF13041">
    <property type="entry name" value="PPR_2"/>
    <property type="match status" value="1"/>
</dbReference>
<dbReference type="AlphaFoldDB" id="A0AA35W439"/>
<dbReference type="Proteomes" id="UP001174909">
    <property type="component" value="Unassembled WGS sequence"/>
</dbReference>
<feature type="compositionally biased region" description="Basic and acidic residues" evidence="2">
    <location>
        <begin position="471"/>
        <end position="480"/>
    </location>
</feature>
<feature type="region of interest" description="Disordered" evidence="2">
    <location>
        <begin position="429"/>
        <end position="531"/>
    </location>
</feature>
<dbReference type="PANTHER" id="PTHR12296">
    <property type="entry name" value="DENN DOMAIN-CONTAINING PROTEIN 4"/>
    <property type="match status" value="1"/>
</dbReference>
<evidence type="ECO:0000256" key="1">
    <source>
        <dbReference type="PROSITE-ProRule" id="PRU00708"/>
    </source>
</evidence>
<name>A0AA35W439_GEOBA</name>
<feature type="region of interest" description="Disordered" evidence="2">
    <location>
        <begin position="310"/>
        <end position="367"/>
    </location>
</feature>
<dbReference type="GO" id="GO:0032483">
    <property type="term" value="P:regulation of Rab protein signal transduction"/>
    <property type="evidence" value="ECO:0007669"/>
    <property type="project" value="TreeGrafter"/>
</dbReference>
<proteinExistence type="predicted"/>
<dbReference type="GO" id="GO:0031410">
    <property type="term" value="C:cytoplasmic vesicle"/>
    <property type="evidence" value="ECO:0007669"/>
    <property type="project" value="TreeGrafter"/>
</dbReference>
<dbReference type="InterPro" id="IPR002885">
    <property type="entry name" value="PPR_rpt"/>
</dbReference>
<sequence length="531" mass="59149">CRRSDLPTVVAIPPDATGLVPNQTYTYPVFPTLNPTLMSSRGGTGMKRARSPSLCSILPGSPSVAKRTRAEKHRDKLALEQAKKSDEMWSRVLLSHVCSLWYVLLPAHLGTQWNKMGVISQALELLENMRKANILPRDEVCYRVLMEQCVEIGRPALAVKVYNEMVKAGIQPNAVTYGFYNKVVMEGSWPSRQRRWKVLRIVVTTCFYLLRFRHPADSEEDEWGGHLGRADFRILSRTGSVSSRKSLSALDVGLGEEDDSGEEPLSSFQSRKKARGPQQLQSGHVYKLSTGMAQGSGDYLVRGDSSYMLDKSPRWSSEQDHQSPSPHTLTNGLLPSSSSSTYTNKPVYQGSSTSVRRMSLSSDHTPSLPPGLHLELTSCTQCPHCHRLLYDEVIMANWSESEADYKTRCPYCGSYLVASLTIIKKQRLPYSEEEGGKSKKKPHSSIAEEEEEGEGGREEEDTADGGQEDGVSGKRDKFKEPGVWTMSLDRRNPLSPQKKRVEVNDSLAENGERRHSLGVTTSPVPTPHHVE</sequence>
<reference evidence="3" key="1">
    <citation type="submission" date="2023-03" db="EMBL/GenBank/DDBJ databases">
        <authorList>
            <person name="Steffen K."/>
            <person name="Cardenas P."/>
        </authorList>
    </citation>
    <scope>NUCLEOTIDE SEQUENCE</scope>
</reference>
<feature type="compositionally biased region" description="Low complexity" evidence="2">
    <location>
        <begin position="351"/>
        <end position="362"/>
    </location>
</feature>
<dbReference type="InterPro" id="IPR051696">
    <property type="entry name" value="DENN_Domain_GEFs"/>
</dbReference>
<evidence type="ECO:0000256" key="2">
    <source>
        <dbReference type="SAM" id="MobiDB-lite"/>
    </source>
</evidence>
<protein>
    <submittedName>
        <fullName evidence="3">DENN domain-containing protein 4C</fullName>
    </submittedName>
</protein>
<dbReference type="PROSITE" id="PS51375">
    <property type="entry name" value="PPR"/>
    <property type="match status" value="1"/>
</dbReference>
<dbReference type="GO" id="GO:0005085">
    <property type="term" value="F:guanyl-nucleotide exchange factor activity"/>
    <property type="evidence" value="ECO:0007669"/>
    <property type="project" value="UniProtKB-ARBA"/>
</dbReference>
<dbReference type="PANTHER" id="PTHR12296:SF30">
    <property type="entry name" value="DENN DOMAIN-CONTAINING PROTEIN CRAG"/>
    <property type="match status" value="1"/>
</dbReference>
<evidence type="ECO:0000313" key="4">
    <source>
        <dbReference type="Proteomes" id="UP001174909"/>
    </source>
</evidence>
<feature type="compositionally biased region" description="Acidic residues" evidence="2">
    <location>
        <begin position="447"/>
        <end position="467"/>
    </location>
</feature>
<comment type="caution">
    <text evidence="3">The sequence shown here is derived from an EMBL/GenBank/DDBJ whole genome shotgun (WGS) entry which is preliminary data.</text>
</comment>
<dbReference type="InterPro" id="IPR011990">
    <property type="entry name" value="TPR-like_helical_dom_sf"/>
</dbReference>